<feature type="non-terminal residue" evidence="2">
    <location>
        <position position="1"/>
    </location>
</feature>
<comment type="caution">
    <text evidence="2">The sequence shown here is derived from an EMBL/GenBank/DDBJ whole genome shotgun (WGS) entry which is preliminary data.</text>
</comment>
<feature type="compositionally biased region" description="Polar residues" evidence="1">
    <location>
        <begin position="19"/>
        <end position="28"/>
    </location>
</feature>
<dbReference type="EMBL" id="LKCN02000001">
    <property type="protein sequence ID" value="RCI16670.1"/>
    <property type="molecule type" value="Genomic_DNA"/>
</dbReference>
<protein>
    <submittedName>
        <fullName evidence="2">Uncharacterized protein</fullName>
    </submittedName>
</protein>
<gene>
    <name evidence="2" type="ORF">L249_2748</name>
</gene>
<dbReference type="Proteomes" id="UP000253664">
    <property type="component" value="Unassembled WGS sequence"/>
</dbReference>
<organism evidence="2 3">
    <name type="scientific">Ophiocordyceps polyrhachis-furcata BCC 54312</name>
    <dbReference type="NCBI Taxonomy" id="1330021"/>
    <lineage>
        <taxon>Eukaryota</taxon>
        <taxon>Fungi</taxon>
        <taxon>Dikarya</taxon>
        <taxon>Ascomycota</taxon>
        <taxon>Pezizomycotina</taxon>
        <taxon>Sordariomycetes</taxon>
        <taxon>Hypocreomycetidae</taxon>
        <taxon>Hypocreales</taxon>
        <taxon>Ophiocordycipitaceae</taxon>
        <taxon>Ophiocordyceps</taxon>
    </lineage>
</organism>
<feature type="compositionally biased region" description="Basic and acidic residues" evidence="1">
    <location>
        <begin position="72"/>
        <end position="85"/>
    </location>
</feature>
<evidence type="ECO:0000313" key="3">
    <source>
        <dbReference type="Proteomes" id="UP000253664"/>
    </source>
</evidence>
<keyword evidence="3" id="KW-1185">Reference proteome</keyword>
<evidence type="ECO:0000256" key="1">
    <source>
        <dbReference type="SAM" id="MobiDB-lite"/>
    </source>
</evidence>
<reference evidence="2 3" key="1">
    <citation type="journal article" date="2015" name="BMC Genomics">
        <title>Insights from the genome of Ophiocordyceps polyrhachis-furcata to pathogenicity and host specificity in insect fungi.</title>
        <authorList>
            <person name="Wichadakul D."/>
            <person name="Kobmoo N."/>
            <person name="Ingsriswang S."/>
            <person name="Tangphatsornruang S."/>
            <person name="Chantasingh D."/>
            <person name="Luangsa-ard J.J."/>
            <person name="Eurwilaichitr L."/>
        </authorList>
    </citation>
    <scope>NUCLEOTIDE SEQUENCE [LARGE SCALE GENOMIC DNA]</scope>
    <source>
        <strain evidence="2 3">BCC 54312</strain>
    </source>
</reference>
<name>A0A367LQP9_9HYPO</name>
<accession>A0A367LQP9</accession>
<feature type="non-terminal residue" evidence="2">
    <location>
        <position position="286"/>
    </location>
</feature>
<evidence type="ECO:0000313" key="2">
    <source>
        <dbReference type="EMBL" id="RCI16670.1"/>
    </source>
</evidence>
<sequence>RKTEDRHTERRTNRKKFVTAQSEGSSSRGPGFFPLCCPGRGGISPLLDPLVVGTVDGIGDEVEAGGEGGGGRGEERRGSSSRMEKGDDDDDDDDDDDNSPCRRRNKFLISLKICRDHIKKREKIKISAKLGISVVVVDDNDVVSGINRRAKSAERDAPFFSQGPSVCPVELKKTGTASFFSYYMDGFRRDGMGFRPLFLVVTLFTSCELYGSYREKTSTTNDNASGLPSTCISRNVCIHTYKHVLGLDRPRTLSLTWSTSQAAVLLLANNQSICFGGLAPAADGAG</sequence>
<dbReference type="AlphaFoldDB" id="A0A367LQP9"/>
<feature type="region of interest" description="Disordered" evidence="1">
    <location>
        <begin position="58"/>
        <end position="99"/>
    </location>
</feature>
<feature type="compositionally biased region" description="Basic and acidic residues" evidence="1">
    <location>
        <begin position="1"/>
        <end position="11"/>
    </location>
</feature>
<proteinExistence type="predicted"/>
<feature type="region of interest" description="Disordered" evidence="1">
    <location>
        <begin position="1"/>
        <end position="35"/>
    </location>
</feature>
<feature type="compositionally biased region" description="Acidic residues" evidence="1">
    <location>
        <begin position="86"/>
        <end position="98"/>
    </location>
</feature>